<dbReference type="InterPro" id="IPR002035">
    <property type="entry name" value="VWF_A"/>
</dbReference>
<proteinExistence type="predicted"/>
<evidence type="ECO:0000259" key="1">
    <source>
        <dbReference type="PROSITE" id="PS50234"/>
    </source>
</evidence>
<reference evidence="2 3" key="1">
    <citation type="submission" date="2019-06" db="EMBL/GenBank/DDBJ databases">
        <title>Saccharibacillus brassicae sp. nov., an endophytic bacterium isolated from Chinese cabbage seeds (Brassica pekinensis).</title>
        <authorList>
            <person name="Jiang L."/>
            <person name="Lee J."/>
            <person name="Kim S.W."/>
        </authorList>
    </citation>
    <scope>NUCLEOTIDE SEQUENCE [LARGE SCALE GENOMIC DNA]</scope>
    <source>
        <strain evidence="3">KCTC 43072 / ATSA2</strain>
    </source>
</reference>
<dbReference type="InterPro" id="IPR036465">
    <property type="entry name" value="vWFA_dom_sf"/>
</dbReference>
<keyword evidence="3" id="KW-1185">Reference proteome</keyword>
<dbReference type="PROSITE" id="PS50234">
    <property type="entry name" value="VWFA"/>
    <property type="match status" value="1"/>
</dbReference>
<accession>A0A4Y6V0G8</accession>
<dbReference type="EMBL" id="CP041217">
    <property type="protein sequence ID" value="QDH22278.1"/>
    <property type="molecule type" value="Genomic_DNA"/>
</dbReference>
<dbReference type="RefSeq" id="WP_141448822.1">
    <property type="nucleotide sequence ID" value="NZ_CP041217.1"/>
</dbReference>
<evidence type="ECO:0000313" key="3">
    <source>
        <dbReference type="Proteomes" id="UP000316968"/>
    </source>
</evidence>
<protein>
    <submittedName>
        <fullName evidence="2">VWA domain-containing protein</fullName>
    </submittedName>
</protein>
<dbReference type="SMART" id="SM00327">
    <property type="entry name" value="VWA"/>
    <property type="match status" value="1"/>
</dbReference>
<dbReference type="InterPro" id="IPR019303">
    <property type="entry name" value="vWA_TerF_C"/>
</dbReference>
<dbReference type="KEGG" id="saca:FFV09_16350"/>
<dbReference type="Proteomes" id="UP000316968">
    <property type="component" value="Chromosome"/>
</dbReference>
<dbReference type="AlphaFoldDB" id="A0A4Y6V0G8"/>
<dbReference type="Gene3D" id="3.40.50.410">
    <property type="entry name" value="von Willebrand factor, type A domain"/>
    <property type="match status" value="1"/>
</dbReference>
<dbReference type="OrthoDB" id="5756874at2"/>
<organism evidence="2 3">
    <name type="scientific">Saccharibacillus brassicae</name>
    <dbReference type="NCBI Taxonomy" id="2583377"/>
    <lineage>
        <taxon>Bacteria</taxon>
        <taxon>Bacillati</taxon>
        <taxon>Bacillota</taxon>
        <taxon>Bacilli</taxon>
        <taxon>Bacillales</taxon>
        <taxon>Paenibacillaceae</taxon>
        <taxon>Saccharibacillus</taxon>
    </lineage>
</organism>
<feature type="domain" description="VWFA" evidence="1">
    <location>
        <begin position="35"/>
        <end position="234"/>
    </location>
</feature>
<name>A0A4Y6V0G8_SACBS</name>
<sequence length="252" mass="28089">MTIDLRKKAEENLISLAKTAVISLDKKGLGGQRARVALALDISGSMTGLFTNGIVQSVCERTLGLGMNFDDNGAADVFLFGVKDYSVGEIRKENFYEFVSREIRPNYPLENGTNYAGVMQRIADEYFPGAIGVKKGLFGLGRGKVTVKAPPPEEQPVYVIFVTDGNCFDGERAAEIVRQTSHLGIFWQFVGVGRENFEFLKQLDDLDGRLIDNANFFQVNDLKKISDEELYDRLLGEFPDWLAEAKKKSLIK</sequence>
<dbReference type="Pfam" id="PF10138">
    <property type="entry name" value="vWA-TerF-like"/>
    <property type="match status" value="2"/>
</dbReference>
<evidence type="ECO:0000313" key="2">
    <source>
        <dbReference type="EMBL" id="QDH22278.1"/>
    </source>
</evidence>
<dbReference type="SUPFAM" id="SSF53300">
    <property type="entry name" value="vWA-like"/>
    <property type="match status" value="1"/>
</dbReference>
<gene>
    <name evidence="2" type="ORF">FFV09_16350</name>
</gene>